<feature type="transmembrane region" description="Helical" evidence="1">
    <location>
        <begin position="34"/>
        <end position="54"/>
    </location>
</feature>
<sequence>MHDFTLFIPEYIAVSLALIILTTELIWPKIRKDLLAYMTGLAAIAYGIAAVPYLNHAPATFEGVLSTGDFTTYFR</sequence>
<protein>
    <recommendedName>
        <fullName evidence="3">NADH:quinone oxidoreductase/Mrp antiporter membrane subunit domain-containing protein</fullName>
    </recommendedName>
</protein>
<accession>A0A382TSN2</accession>
<feature type="non-terminal residue" evidence="2">
    <location>
        <position position="75"/>
    </location>
</feature>
<keyword evidence="1" id="KW-0812">Transmembrane</keyword>
<name>A0A382TSN2_9ZZZZ</name>
<keyword evidence="1" id="KW-0472">Membrane</keyword>
<keyword evidence="1" id="KW-1133">Transmembrane helix</keyword>
<gene>
    <name evidence="2" type="ORF">METZ01_LOCUS377471</name>
</gene>
<evidence type="ECO:0000313" key="2">
    <source>
        <dbReference type="EMBL" id="SVD24617.1"/>
    </source>
</evidence>
<feature type="transmembrane region" description="Helical" evidence="1">
    <location>
        <begin position="6"/>
        <end position="27"/>
    </location>
</feature>
<evidence type="ECO:0008006" key="3">
    <source>
        <dbReference type="Google" id="ProtNLM"/>
    </source>
</evidence>
<proteinExistence type="predicted"/>
<dbReference type="AlphaFoldDB" id="A0A382TSN2"/>
<evidence type="ECO:0000256" key="1">
    <source>
        <dbReference type="SAM" id="Phobius"/>
    </source>
</evidence>
<dbReference type="EMBL" id="UINC01138583">
    <property type="protein sequence ID" value="SVD24617.1"/>
    <property type="molecule type" value="Genomic_DNA"/>
</dbReference>
<reference evidence="2" key="1">
    <citation type="submission" date="2018-05" db="EMBL/GenBank/DDBJ databases">
        <authorList>
            <person name="Lanie J.A."/>
            <person name="Ng W.-L."/>
            <person name="Kazmierczak K.M."/>
            <person name="Andrzejewski T.M."/>
            <person name="Davidsen T.M."/>
            <person name="Wayne K.J."/>
            <person name="Tettelin H."/>
            <person name="Glass J.I."/>
            <person name="Rusch D."/>
            <person name="Podicherti R."/>
            <person name="Tsui H.-C.T."/>
            <person name="Winkler M.E."/>
        </authorList>
    </citation>
    <scope>NUCLEOTIDE SEQUENCE</scope>
</reference>
<organism evidence="2">
    <name type="scientific">marine metagenome</name>
    <dbReference type="NCBI Taxonomy" id="408172"/>
    <lineage>
        <taxon>unclassified sequences</taxon>
        <taxon>metagenomes</taxon>
        <taxon>ecological metagenomes</taxon>
    </lineage>
</organism>